<name>A0A9W6GX89_9HYPH</name>
<dbReference type="EMBL" id="BSEC01000001">
    <property type="protein sequence ID" value="GLI94694.1"/>
    <property type="molecule type" value="Genomic_DNA"/>
</dbReference>
<keyword evidence="2" id="KW-1185">Reference proteome</keyword>
<evidence type="ECO:0000313" key="1">
    <source>
        <dbReference type="EMBL" id="GLI94694.1"/>
    </source>
</evidence>
<gene>
    <name evidence="1" type="ORF">LMG27198_36860</name>
</gene>
<organism evidence="1 2">
    <name type="scientific">Methylocystis echinoides</name>
    <dbReference type="NCBI Taxonomy" id="29468"/>
    <lineage>
        <taxon>Bacteria</taxon>
        <taxon>Pseudomonadati</taxon>
        <taxon>Pseudomonadota</taxon>
        <taxon>Alphaproteobacteria</taxon>
        <taxon>Hyphomicrobiales</taxon>
        <taxon>Methylocystaceae</taxon>
        <taxon>Methylocystis</taxon>
    </lineage>
</organism>
<evidence type="ECO:0000313" key="2">
    <source>
        <dbReference type="Proteomes" id="UP001144323"/>
    </source>
</evidence>
<dbReference type="InterPro" id="IPR048165">
    <property type="entry name" value="Bluetail_dom"/>
</dbReference>
<comment type="caution">
    <text evidence="1">The sequence shown here is derived from an EMBL/GenBank/DDBJ whole genome shotgun (WGS) entry which is preliminary data.</text>
</comment>
<dbReference type="Proteomes" id="UP001144323">
    <property type="component" value="Unassembled WGS sequence"/>
</dbReference>
<dbReference type="AlphaFoldDB" id="A0A9W6GX89"/>
<protein>
    <submittedName>
        <fullName evidence="1">Uncharacterized protein</fullName>
    </submittedName>
</protein>
<dbReference type="NCBIfam" id="NF041519">
    <property type="entry name" value="bluetail"/>
    <property type="match status" value="1"/>
</dbReference>
<accession>A0A9W6GX89</accession>
<reference evidence="1" key="1">
    <citation type="journal article" date="2023" name="Int. J. Syst. Evol. Microbiol.">
        <title>Methylocystis iwaonis sp. nov., a type II methane-oxidizing bacterium from surface soil of a rice paddy field in Japan, and emended description of the genus Methylocystis (ex Whittenbury et al. 1970) Bowman et al. 1993.</title>
        <authorList>
            <person name="Kaise H."/>
            <person name="Sawadogo J.B."/>
            <person name="Alam M.S."/>
            <person name="Ueno C."/>
            <person name="Dianou D."/>
            <person name="Shinjo R."/>
            <person name="Asakawa S."/>
        </authorList>
    </citation>
    <scope>NUCLEOTIDE SEQUENCE</scope>
    <source>
        <strain evidence="1">LMG27198</strain>
    </source>
</reference>
<proteinExistence type="predicted"/>
<sequence>MVKAPATVNGATTVNLAGAAVATGTYLVMNDAIAGLDPWSDAVVLFQDAVPLTATHVVACEQWQIWEHGLASDQSALQVGAGRVPHICRLRRVNPFKRDTYYL</sequence>